<protein>
    <submittedName>
        <fullName evidence="1">Uncharacterized protein</fullName>
    </submittedName>
</protein>
<name>A0AA95EH17_9VIRU</name>
<proteinExistence type="predicted"/>
<sequence>MIISRCNDTSLVALLTVSRRMRWLSTCVLIDHWRDAGRGHGVLVPVSPDNFRADDGDVSTDDNDNSDVDGRAQTAHALNSILACKAERLACALRDDRERFAHVITDREYPEVYAFLRYRLPSLLRGKVSRVDLCLNRATCRRFLHDLAGRFGVLHETVNRYPRWMYFRYEGSMCVLGPGHMVFSLPATPAAPTGCFRCNRR</sequence>
<dbReference type="Proteomes" id="UP001185135">
    <property type="component" value="Segment"/>
</dbReference>
<dbReference type="EMBL" id="ON887157">
    <property type="protein sequence ID" value="WBR14748.1"/>
    <property type="molecule type" value="Genomic_DNA"/>
</dbReference>
<evidence type="ECO:0000313" key="2">
    <source>
        <dbReference type="Proteomes" id="UP001185135"/>
    </source>
</evidence>
<reference evidence="1" key="1">
    <citation type="submission" date="2022-06" db="EMBL/GenBank/DDBJ databases">
        <authorList>
            <person name="Legendre M."/>
            <person name="Claverie J.-M."/>
            <person name="Alempic J.-M."/>
            <person name="Abergel C."/>
        </authorList>
    </citation>
    <scope>NUCLEOTIDE SEQUENCE</scope>
    <source>
        <strain evidence="1">Kuranda</strain>
    </source>
</reference>
<organism evidence="1 2">
    <name type="scientific">Pandoravirus kuranda</name>
    <dbReference type="NCBI Taxonomy" id="3019033"/>
    <lineage>
        <taxon>Viruses</taxon>
        <taxon>Pandoravirus</taxon>
    </lineage>
</organism>
<gene>
    <name evidence="1" type="ORF">pkur_cds_574</name>
</gene>
<accession>A0AA95EH17</accession>
<evidence type="ECO:0000313" key="1">
    <source>
        <dbReference type="EMBL" id="WBR14748.1"/>
    </source>
</evidence>